<evidence type="ECO:0000313" key="1">
    <source>
        <dbReference type="EMBL" id="MFC6147495.1"/>
    </source>
</evidence>
<proteinExistence type="predicted"/>
<keyword evidence="2" id="KW-1185">Reference proteome</keyword>
<evidence type="ECO:0000313" key="2">
    <source>
        <dbReference type="Proteomes" id="UP001596244"/>
    </source>
</evidence>
<organism evidence="1 2">
    <name type="scientific">Corynebacterium nasicanis</name>
    <dbReference type="NCBI Taxonomy" id="1448267"/>
    <lineage>
        <taxon>Bacteria</taxon>
        <taxon>Bacillati</taxon>
        <taxon>Actinomycetota</taxon>
        <taxon>Actinomycetes</taxon>
        <taxon>Mycobacteriales</taxon>
        <taxon>Corynebacteriaceae</taxon>
        <taxon>Corynebacterium</taxon>
    </lineage>
</organism>
<protein>
    <submittedName>
        <fullName evidence="1">Uncharacterized protein</fullName>
    </submittedName>
</protein>
<dbReference type="EMBL" id="JBHSQE010000009">
    <property type="protein sequence ID" value="MFC6147495.1"/>
    <property type="molecule type" value="Genomic_DNA"/>
</dbReference>
<dbReference type="RefSeq" id="WP_377002102.1">
    <property type="nucleotide sequence ID" value="NZ_JBHSQE010000009.1"/>
</dbReference>
<name>A0ABW1QGU5_9CORY</name>
<gene>
    <name evidence="1" type="ORF">ACFPUZ_11850</name>
</gene>
<accession>A0ABW1QGU5</accession>
<comment type="caution">
    <text evidence="1">The sequence shown here is derived from an EMBL/GenBank/DDBJ whole genome shotgun (WGS) entry which is preliminary data.</text>
</comment>
<reference evidence="2" key="1">
    <citation type="journal article" date="2019" name="Int. J. Syst. Evol. Microbiol.">
        <title>The Global Catalogue of Microorganisms (GCM) 10K type strain sequencing project: providing services to taxonomists for standard genome sequencing and annotation.</title>
        <authorList>
            <consortium name="The Broad Institute Genomics Platform"/>
            <consortium name="The Broad Institute Genome Sequencing Center for Infectious Disease"/>
            <person name="Wu L."/>
            <person name="Ma J."/>
        </authorList>
    </citation>
    <scope>NUCLEOTIDE SEQUENCE [LARGE SCALE GENOMIC DNA]</scope>
    <source>
        <strain evidence="2">CCUG 51943</strain>
    </source>
</reference>
<sequence>MEATPLFAQARAEIYPLAKPRGKGQDMDMNEWSVEALQLLSHAAEETRKVTSHR</sequence>
<dbReference type="Proteomes" id="UP001596244">
    <property type="component" value="Unassembled WGS sequence"/>
</dbReference>